<protein>
    <submittedName>
        <fullName evidence="2">DUF4131 domain-containing protein</fullName>
    </submittedName>
</protein>
<sequence length="170" mass="19173">ISDGVGEQWRQMVEVVSANEPQKTNSMKKPARWLLYAPVDWKNQKKVTPPDMQAGQVWQVAVRLKPAHSNASFGAFDVEKWLLQQHIVAVGTLQHARLFSSVERTQQGIASNSILSGFLDGLNHERVRIRQHFMQFDSPAKGVLLGLLTGDRSLIDDQTTLRYQQMGISH</sequence>
<dbReference type="EMBL" id="JAVLSF010000472">
    <property type="protein sequence ID" value="MDR9778104.1"/>
    <property type="molecule type" value="Genomic_DNA"/>
</dbReference>
<dbReference type="Proteomes" id="UP001268610">
    <property type="component" value="Unassembled WGS sequence"/>
</dbReference>
<dbReference type="Pfam" id="PF13567">
    <property type="entry name" value="DUF4131"/>
    <property type="match status" value="1"/>
</dbReference>
<reference evidence="2" key="1">
    <citation type="submission" date="2023-04" db="EMBL/GenBank/DDBJ databases">
        <title>Genomic characterization of faba bean (Vicia faba) microsymbionts in Mexican soils.</title>
        <authorList>
            <person name="Rivera Orduna F.N."/>
            <person name="Guevara-Luna J."/>
            <person name="Yan J."/>
            <person name="Arroyo-Herrera I."/>
            <person name="Li Y."/>
            <person name="Vasquez-Murrieta M.S."/>
            <person name="Wang E.T."/>
        </authorList>
    </citation>
    <scope>NUCLEOTIDE SEQUENCE</scope>
    <source>
        <strain evidence="2">CH26</strain>
    </source>
</reference>
<evidence type="ECO:0000313" key="3">
    <source>
        <dbReference type="Proteomes" id="UP001268610"/>
    </source>
</evidence>
<comment type="caution">
    <text evidence="2">The sequence shown here is derived from an EMBL/GenBank/DDBJ whole genome shotgun (WGS) entry which is preliminary data.</text>
</comment>
<evidence type="ECO:0000313" key="2">
    <source>
        <dbReference type="EMBL" id="MDR9778104.1"/>
    </source>
</evidence>
<proteinExistence type="predicted"/>
<feature type="non-terminal residue" evidence="2">
    <location>
        <position position="1"/>
    </location>
</feature>
<gene>
    <name evidence="2" type="ORF">RJJ65_36830</name>
</gene>
<dbReference type="RefSeq" id="WP_310866231.1">
    <property type="nucleotide sequence ID" value="NZ_JAVLSF010000472.1"/>
</dbReference>
<evidence type="ECO:0000259" key="1">
    <source>
        <dbReference type="Pfam" id="PF13567"/>
    </source>
</evidence>
<feature type="domain" description="DUF4131" evidence="1">
    <location>
        <begin position="18"/>
        <end position="96"/>
    </location>
</feature>
<accession>A0AAJ2H370</accession>
<dbReference type="InterPro" id="IPR025405">
    <property type="entry name" value="DUF4131"/>
</dbReference>
<feature type="non-terminal residue" evidence="2">
    <location>
        <position position="170"/>
    </location>
</feature>
<organism evidence="2 3">
    <name type="scientific">Rhizobium hidalgonense</name>
    <dbReference type="NCBI Taxonomy" id="1538159"/>
    <lineage>
        <taxon>Bacteria</taxon>
        <taxon>Pseudomonadati</taxon>
        <taxon>Pseudomonadota</taxon>
        <taxon>Alphaproteobacteria</taxon>
        <taxon>Hyphomicrobiales</taxon>
        <taxon>Rhizobiaceae</taxon>
        <taxon>Rhizobium/Agrobacterium group</taxon>
        <taxon>Rhizobium</taxon>
    </lineage>
</organism>
<dbReference type="AlphaFoldDB" id="A0AAJ2H370"/>
<name>A0AAJ2H370_9HYPH</name>